<sequence length="301" mass="32692">MSKQEQTLRDDQKNRSDQTVTKSELEDLQAQLDILVEENTRLRTAYRRSKQVEYRNTALGLAAIGLICGLGAFLFPESQTVLLALAGCGGFGAILTYYLTPEQVVPASIGERTYSAFATTYEALSAELGLQDTTIYVPNSGASPQSFADIRLFRPQHARYQLPNTDALSSVLVVTENELEHGLSLYPSGAALLTEFEKMTGDLPSELDDLAGQLAETLTHGFELVDNASVENIEPGQQITVSIAGSTYGSITRLDHPVSSFLGSGLADQLQEPVTVEAVEVEDERSDYLVTCSWGEGNKDT</sequence>
<evidence type="ECO:0000256" key="2">
    <source>
        <dbReference type="SAM" id="Phobius"/>
    </source>
</evidence>
<dbReference type="EMBL" id="FTNO01000004">
    <property type="protein sequence ID" value="SIR76762.1"/>
    <property type="molecule type" value="Genomic_DNA"/>
</dbReference>
<feature type="transmembrane region" description="Helical" evidence="2">
    <location>
        <begin position="57"/>
        <end position="75"/>
    </location>
</feature>
<accession>A0A1N7DLP1</accession>
<evidence type="ECO:0000259" key="3">
    <source>
        <dbReference type="Pfam" id="PF25939"/>
    </source>
</evidence>
<evidence type="ECO:0000313" key="4">
    <source>
        <dbReference type="EMBL" id="SIR76762.1"/>
    </source>
</evidence>
<evidence type="ECO:0000256" key="1">
    <source>
        <dbReference type="SAM" id="MobiDB-lite"/>
    </source>
</evidence>
<dbReference type="Pfam" id="PF25939">
    <property type="entry name" value="DUF7982"/>
    <property type="match status" value="1"/>
</dbReference>
<gene>
    <name evidence="4" type="ORF">SAMN05421858_3734</name>
</gene>
<dbReference type="AlphaFoldDB" id="A0A1N7DLP1"/>
<keyword evidence="2" id="KW-1133">Transmembrane helix</keyword>
<feature type="compositionally biased region" description="Basic and acidic residues" evidence="1">
    <location>
        <begin position="1"/>
        <end position="16"/>
    </location>
</feature>
<dbReference type="RefSeq" id="WP_076431575.1">
    <property type="nucleotide sequence ID" value="NZ_FTNO01000004.1"/>
</dbReference>
<protein>
    <recommendedName>
        <fullName evidence="3">DUF7982 domain-containing protein</fullName>
    </recommendedName>
</protein>
<keyword evidence="5" id="KW-1185">Reference proteome</keyword>
<feature type="domain" description="DUF7982" evidence="3">
    <location>
        <begin position="26"/>
        <end position="294"/>
    </location>
</feature>
<feature type="transmembrane region" description="Helical" evidence="2">
    <location>
        <begin position="81"/>
        <end position="99"/>
    </location>
</feature>
<feature type="region of interest" description="Disordered" evidence="1">
    <location>
        <begin position="1"/>
        <end position="22"/>
    </location>
</feature>
<dbReference type="InterPro" id="IPR058288">
    <property type="entry name" value="DUF7982"/>
</dbReference>
<dbReference type="OrthoDB" id="214277at2157"/>
<organism evidence="4 5">
    <name type="scientific">Haladaptatus litoreus</name>
    <dbReference type="NCBI Taxonomy" id="553468"/>
    <lineage>
        <taxon>Archaea</taxon>
        <taxon>Methanobacteriati</taxon>
        <taxon>Methanobacteriota</taxon>
        <taxon>Stenosarchaea group</taxon>
        <taxon>Halobacteria</taxon>
        <taxon>Halobacteriales</taxon>
        <taxon>Haladaptataceae</taxon>
        <taxon>Haladaptatus</taxon>
    </lineage>
</organism>
<proteinExistence type="predicted"/>
<reference evidence="5" key="1">
    <citation type="submission" date="2017-01" db="EMBL/GenBank/DDBJ databases">
        <authorList>
            <person name="Varghese N."/>
            <person name="Submissions S."/>
        </authorList>
    </citation>
    <scope>NUCLEOTIDE SEQUENCE [LARGE SCALE GENOMIC DNA]</scope>
    <source>
        <strain evidence="5">CGMCC 1.7737</strain>
    </source>
</reference>
<keyword evidence="2" id="KW-0472">Membrane</keyword>
<name>A0A1N7DLP1_9EURY</name>
<keyword evidence="2" id="KW-0812">Transmembrane</keyword>
<dbReference type="Proteomes" id="UP000186914">
    <property type="component" value="Unassembled WGS sequence"/>
</dbReference>
<evidence type="ECO:0000313" key="5">
    <source>
        <dbReference type="Proteomes" id="UP000186914"/>
    </source>
</evidence>